<feature type="compositionally biased region" description="Basic residues" evidence="2">
    <location>
        <begin position="510"/>
        <end position="528"/>
    </location>
</feature>
<keyword evidence="5" id="KW-1185">Reference proteome</keyword>
<dbReference type="SUPFAM" id="SSF57756">
    <property type="entry name" value="Retrovirus zinc finger-like domains"/>
    <property type="match status" value="1"/>
</dbReference>
<keyword evidence="1" id="KW-0863">Zinc-finger</keyword>
<feature type="region of interest" description="Disordered" evidence="2">
    <location>
        <begin position="506"/>
        <end position="532"/>
    </location>
</feature>
<comment type="caution">
    <text evidence="4">The sequence shown here is derived from an EMBL/GenBank/DDBJ whole genome shotgun (WGS) entry which is preliminary data.</text>
</comment>
<gene>
    <name evidence="4" type="ORF">P4O66_004545</name>
</gene>
<dbReference type="AlphaFoldDB" id="A0AAD8ZLJ2"/>
<evidence type="ECO:0000313" key="5">
    <source>
        <dbReference type="Proteomes" id="UP001239994"/>
    </source>
</evidence>
<organism evidence="4 5">
    <name type="scientific">Electrophorus voltai</name>
    <dbReference type="NCBI Taxonomy" id="2609070"/>
    <lineage>
        <taxon>Eukaryota</taxon>
        <taxon>Metazoa</taxon>
        <taxon>Chordata</taxon>
        <taxon>Craniata</taxon>
        <taxon>Vertebrata</taxon>
        <taxon>Euteleostomi</taxon>
        <taxon>Actinopterygii</taxon>
        <taxon>Neopterygii</taxon>
        <taxon>Teleostei</taxon>
        <taxon>Ostariophysi</taxon>
        <taxon>Gymnotiformes</taxon>
        <taxon>Gymnotoidei</taxon>
        <taxon>Gymnotidae</taxon>
        <taxon>Electrophorus</taxon>
    </lineage>
</organism>
<dbReference type="InterPro" id="IPR043502">
    <property type="entry name" value="DNA/RNA_pol_sf"/>
</dbReference>
<feature type="region of interest" description="Disordered" evidence="2">
    <location>
        <begin position="197"/>
        <end position="221"/>
    </location>
</feature>
<keyword evidence="1" id="KW-0862">Zinc</keyword>
<dbReference type="SMART" id="SM00343">
    <property type="entry name" value="ZnF_C2HC"/>
    <property type="match status" value="1"/>
</dbReference>
<keyword evidence="1" id="KW-0479">Metal-binding</keyword>
<evidence type="ECO:0000256" key="1">
    <source>
        <dbReference type="PROSITE-ProRule" id="PRU00047"/>
    </source>
</evidence>
<reference evidence="4" key="1">
    <citation type="submission" date="2023-03" db="EMBL/GenBank/DDBJ databases">
        <title>Electrophorus voltai genome.</title>
        <authorList>
            <person name="Bian C."/>
        </authorList>
    </citation>
    <scope>NUCLEOTIDE SEQUENCE</scope>
    <source>
        <strain evidence="4">CB-2022</strain>
        <tissue evidence="4">Muscle</tissue>
    </source>
</reference>
<accession>A0AAD8ZLJ2</accession>
<protein>
    <recommendedName>
        <fullName evidence="3">CCHC-type domain-containing protein</fullName>
    </recommendedName>
</protein>
<dbReference type="Proteomes" id="UP001239994">
    <property type="component" value="Unassembled WGS sequence"/>
</dbReference>
<dbReference type="PANTHER" id="PTHR33064:SF37">
    <property type="entry name" value="RIBONUCLEASE H"/>
    <property type="match status" value="1"/>
</dbReference>
<dbReference type="InterPro" id="IPR051320">
    <property type="entry name" value="Viral_Replic_Matur_Polypro"/>
</dbReference>
<dbReference type="SUPFAM" id="SSF56672">
    <property type="entry name" value="DNA/RNA polymerases"/>
    <property type="match status" value="1"/>
</dbReference>
<proteinExistence type="predicted"/>
<dbReference type="InterPro" id="IPR015095">
    <property type="entry name" value="AlkB_hom8_N"/>
</dbReference>
<dbReference type="GO" id="GO:0003676">
    <property type="term" value="F:nucleic acid binding"/>
    <property type="evidence" value="ECO:0007669"/>
    <property type="project" value="InterPro"/>
</dbReference>
<evidence type="ECO:0000256" key="2">
    <source>
        <dbReference type="SAM" id="MobiDB-lite"/>
    </source>
</evidence>
<dbReference type="GO" id="GO:0008270">
    <property type="term" value="F:zinc ion binding"/>
    <property type="evidence" value="ECO:0007669"/>
    <property type="project" value="UniProtKB-KW"/>
</dbReference>
<dbReference type="InterPro" id="IPR036875">
    <property type="entry name" value="Znf_CCHC_sf"/>
</dbReference>
<evidence type="ECO:0000259" key="3">
    <source>
        <dbReference type="PROSITE" id="PS50158"/>
    </source>
</evidence>
<dbReference type="Gene3D" id="4.10.60.10">
    <property type="entry name" value="Zinc finger, CCHC-type"/>
    <property type="match status" value="1"/>
</dbReference>
<dbReference type="Gene3D" id="3.10.10.10">
    <property type="entry name" value="HIV Type 1 Reverse Transcriptase, subunit A, domain 1"/>
    <property type="match status" value="1"/>
</dbReference>
<feature type="domain" description="CCHC-type" evidence="3">
    <location>
        <begin position="536"/>
        <end position="551"/>
    </location>
</feature>
<dbReference type="EMBL" id="JAROKS010000008">
    <property type="protein sequence ID" value="KAK1801584.1"/>
    <property type="molecule type" value="Genomic_DNA"/>
</dbReference>
<dbReference type="Pfam" id="PF09004">
    <property type="entry name" value="ALKBH8_N"/>
    <property type="match status" value="1"/>
</dbReference>
<dbReference type="InterPro" id="IPR001878">
    <property type="entry name" value="Znf_CCHC"/>
</dbReference>
<dbReference type="PANTHER" id="PTHR33064">
    <property type="entry name" value="POL PROTEIN"/>
    <property type="match status" value="1"/>
</dbReference>
<name>A0AAD8ZLJ2_9TELE</name>
<dbReference type="PROSITE" id="PS50158">
    <property type="entry name" value="ZF_CCHC"/>
    <property type="match status" value="1"/>
</dbReference>
<dbReference type="GO" id="GO:0008168">
    <property type="term" value="F:methyltransferase activity"/>
    <property type="evidence" value="ECO:0007669"/>
    <property type="project" value="InterPro"/>
</dbReference>
<evidence type="ECO:0000313" key="4">
    <source>
        <dbReference type="EMBL" id="KAK1801584.1"/>
    </source>
</evidence>
<feature type="region of interest" description="Disordered" evidence="2">
    <location>
        <begin position="235"/>
        <end position="255"/>
    </location>
</feature>
<sequence>MGLISENDERAYLEEIKHREKWCQGNNLLLNVSKTKQLIVDCSKKKERHYQPVRINGTTVERVDSFRYLGVHISQDLSWSRHTNSLAKKARQRLYHLRCLRDFRLPSKVLRNVYTCTIENILLGNITVWFGNSTKQDRQALQRVLRSAERITHLELPDMQTIYYKQCQTKARRIVKDPTHPNNRLFSLLRAPQLIQQPQAPTNPPPYPEPGTSSLTSKLSPYDKPRRQLEAITSPVAHHTQSHATIKPSAGPETGYAPQFPMVEVSGPEGVIMVHPHWTADDIMKAADGLSKPGDIGGRRFGQELRAFVQSCRPTQAELRRLLMIRLGPQYNRIDRGWVNGDVRLHLPEWNAPPQGQPDLNGPYREMIRGLIERVEAAYPTTVNTDVIAACKQRDDEPVADFLVRLTRIHTDHCGIDAPAQRAAGPGEVGAWEAHLRNSFLMNMRKDISDLIRKNCIGYSRAPLSTIEEHAKHHETILGKKDTRRERQRADTTHQAMLTMLQTVGDRGRGRGRGRGRVRGRGRGRGRGKGLEGKECYNSGKFGHFAKDCPEGENEEDFEEEEEELKTVPAGLWAQGKNDVCLIKGYEPVHITPKSDYRPHQHQYPLKPEAVEGIRPVFQSLKRAGVIVPCPDSPVRTPIFPVKKPGRDEWRFVQDFQAVNAAVHPRAPEVPNPHTILSQIPPDNLVSCLTLRHLLNATPCTTPDRPDHAYLSYYTNKKFLQAVTKFKVIRGELSGCSEDIKVMGLLLLSYFAEKEDVMFCYVEDTCLAGEVQMDQVQLNPTIVVCVTKPETANPRCCRCMGISSFLEEAESRDNDEIPVKRRESTRLDRRCRGERPAAQDVNRRSECTDNLSNITRVTPPVSVPIPQTTQYEPIPGVRDAARPDPPGPLPGMRDAARPDLVPVAGVRDAARPGLVPVPVVRDAARPDPFPVPVVRDAVVEK</sequence>
<feature type="region of interest" description="Disordered" evidence="2">
    <location>
        <begin position="858"/>
        <end position="896"/>
    </location>
</feature>
<dbReference type="GO" id="GO:0016706">
    <property type="term" value="F:2-oxoglutarate-dependent dioxygenase activity"/>
    <property type="evidence" value="ECO:0007669"/>
    <property type="project" value="InterPro"/>
</dbReference>